<evidence type="ECO:0000256" key="2">
    <source>
        <dbReference type="RuleBase" id="RU362080"/>
    </source>
</evidence>
<dbReference type="EMBL" id="PEMH01000222">
    <property type="protein sequence ID" value="RTH99729.1"/>
    <property type="molecule type" value="Genomic_DNA"/>
</dbReference>
<evidence type="ECO:0000313" key="19">
    <source>
        <dbReference type="Proteomes" id="UP000286734"/>
    </source>
</evidence>
<evidence type="ECO:0000313" key="4">
    <source>
        <dbReference type="EMBL" id="RTH00862.1"/>
    </source>
</evidence>
<evidence type="ECO:0000313" key="23">
    <source>
        <dbReference type="Proteomes" id="UP000287173"/>
    </source>
</evidence>
<dbReference type="EMBL" id="PELV01000299">
    <property type="protein sequence ID" value="RTH17126.1"/>
    <property type="molecule type" value="Genomic_DNA"/>
</dbReference>
<dbReference type="AlphaFoldDB" id="A0A0N0IRX1"/>
<evidence type="ECO:0000313" key="18">
    <source>
        <dbReference type="Proteomes" id="UP000286712"/>
    </source>
</evidence>
<evidence type="ECO:0000313" key="3">
    <source>
        <dbReference type="EMBL" id="KPD33036.1"/>
    </source>
</evidence>
<dbReference type="Proteomes" id="UP000286928">
    <property type="component" value="Unassembled WGS sequence"/>
</dbReference>
<evidence type="ECO:0000313" key="22">
    <source>
        <dbReference type="Proteomes" id="UP000287155"/>
    </source>
</evidence>
<dbReference type="Pfam" id="PF02604">
    <property type="entry name" value="PhdYeFM_antitox"/>
    <property type="match status" value="1"/>
</dbReference>
<evidence type="ECO:0000313" key="8">
    <source>
        <dbReference type="EMBL" id="RTH21997.1"/>
    </source>
</evidence>
<comment type="function">
    <text evidence="2">Antitoxin component of a type II toxin-antitoxin (TA) system.</text>
</comment>
<dbReference type="EMBL" id="PELR01000055">
    <property type="protein sequence ID" value="RTH05865.1"/>
    <property type="molecule type" value="Genomic_DNA"/>
</dbReference>
<evidence type="ECO:0000313" key="29">
    <source>
        <dbReference type="Proteomes" id="UP000288082"/>
    </source>
</evidence>
<dbReference type="Proteomes" id="UP000286734">
    <property type="component" value="Unassembled WGS sequence"/>
</dbReference>
<dbReference type="Proteomes" id="UP000288347">
    <property type="component" value="Unassembled WGS sequence"/>
</dbReference>
<sequence length="87" mass="9552">MRRVSVSEAKAHLSKLLREVRSGEEILILDRGKPVARLVPAALPEGLEELVRLGMVRPGSGEVLDFAGMPRIPGLVEALLEERREEG</sequence>
<dbReference type="Proteomes" id="UP000053099">
    <property type="component" value="Unassembled WGS sequence"/>
</dbReference>
<dbReference type="EMBL" id="PEMG01000077">
    <property type="protein sequence ID" value="RTI10594.1"/>
    <property type="molecule type" value="Genomic_DNA"/>
</dbReference>
<evidence type="ECO:0000313" key="21">
    <source>
        <dbReference type="Proteomes" id="UP000286928"/>
    </source>
</evidence>
<reference evidence="3 17" key="1">
    <citation type="submission" date="2015-09" db="EMBL/GenBank/DDBJ databases">
        <title>Draft genome sequence of Thermus scotoductus strain K1 isolated from a geothermal spring in Nagorno-Karabakh, Armenia.</title>
        <authorList>
            <person name="Saghatelyan A."/>
            <person name="Poghosyan L."/>
            <person name="Panosyan H."/>
            <person name="Birkeland N.-K."/>
        </authorList>
    </citation>
    <scope>NUCLEOTIDE SEQUENCE [LARGE SCALE GENOMIC DNA]</scope>
    <source>
        <strain evidence="3 17">K1</strain>
    </source>
</reference>
<accession>A0A0N0IRX1</accession>
<evidence type="ECO:0000313" key="14">
    <source>
        <dbReference type="EMBL" id="RTI14670.1"/>
    </source>
</evidence>
<keyword evidence="26" id="KW-1185">Reference proteome</keyword>
<dbReference type="Proteomes" id="UP000287155">
    <property type="component" value="Unassembled WGS sequence"/>
</dbReference>
<evidence type="ECO:0000313" key="9">
    <source>
        <dbReference type="EMBL" id="RTH34048.1"/>
    </source>
</evidence>
<evidence type="ECO:0000313" key="7">
    <source>
        <dbReference type="EMBL" id="RTH17126.1"/>
    </source>
</evidence>
<evidence type="ECO:0000313" key="16">
    <source>
        <dbReference type="EMBL" id="RTI57383.1"/>
    </source>
</evidence>
<dbReference type="Proteomes" id="UP000287962">
    <property type="component" value="Unassembled WGS sequence"/>
</dbReference>
<organism evidence="3 17">
    <name type="scientific">Thermus scotoductus</name>
    <dbReference type="NCBI Taxonomy" id="37636"/>
    <lineage>
        <taxon>Bacteria</taxon>
        <taxon>Thermotogati</taxon>
        <taxon>Deinococcota</taxon>
        <taxon>Deinococci</taxon>
        <taxon>Thermales</taxon>
        <taxon>Thermaceae</taxon>
        <taxon>Thermus</taxon>
    </lineage>
</organism>
<dbReference type="EMBL" id="PELP01000509">
    <property type="protein sequence ID" value="RTH00862.1"/>
    <property type="molecule type" value="Genomic_DNA"/>
</dbReference>
<name>A0A0N0IRX1_THESC</name>
<dbReference type="EMBL" id="PEMD01000055">
    <property type="protein sequence ID" value="RTH34048.1"/>
    <property type="molecule type" value="Genomic_DNA"/>
</dbReference>
<evidence type="ECO:0000313" key="20">
    <source>
        <dbReference type="Proteomes" id="UP000286910"/>
    </source>
</evidence>
<evidence type="ECO:0000313" key="11">
    <source>
        <dbReference type="EMBL" id="RTH99729.1"/>
    </source>
</evidence>
<comment type="similarity">
    <text evidence="1 2">Belongs to the phD/YefM antitoxin family.</text>
</comment>
<dbReference type="NCBIfam" id="TIGR01552">
    <property type="entry name" value="phd_fam"/>
    <property type="match status" value="1"/>
</dbReference>
<evidence type="ECO:0000313" key="15">
    <source>
        <dbReference type="EMBL" id="RTI16138.1"/>
    </source>
</evidence>
<dbReference type="EMBL" id="LJJR01000002">
    <property type="protein sequence ID" value="KPD33036.1"/>
    <property type="molecule type" value="Genomic_DNA"/>
</dbReference>
<reference evidence="18 19" key="3">
    <citation type="journal article" date="2019" name="Extremophiles">
        <title>Biogeography of thermophiles and predominance of Thermus scotoductus in domestic water heaters.</title>
        <authorList>
            <person name="Wilpiszeski R.L."/>
            <person name="Zhang Z."/>
            <person name="House C.H."/>
        </authorList>
    </citation>
    <scope>NUCLEOTIDE SEQUENCE [LARGE SCALE GENOMIC DNA]</scope>
    <source>
        <strain evidence="14 28">10_S10</strain>
        <strain evidence="12 26">12_S12</strain>
        <strain evidence="15 22">14_S14</strain>
        <strain evidence="11 30">16_S16</strain>
        <strain evidence="13 23">17_S17</strain>
        <strain evidence="16 25">1_S1</strain>
        <strain evidence="9 21">20_S20</strain>
        <strain evidence="10 27">24_S24</strain>
        <strain evidence="8 18">27_S27</strain>
        <strain evidence="7 24">28_S28</strain>
        <strain evidence="6 20">32_S32</strain>
        <strain evidence="4 19">34_S34</strain>
        <strain evidence="5 29">38_S38</strain>
    </source>
</reference>
<dbReference type="EMBL" id="PEML01000290">
    <property type="protein sequence ID" value="RTI05823.1"/>
    <property type="molecule type" value="Genomic_DNA"/>
</dbReference>
<reference evidence="12" key="2">
    <citation type="submission" date="2017-10" db="EMBL/GenBank/DDBJ databases">
        <authorList>
            <person name="Wilpiszeski R.L."/>
            <person name="Zhidan Z."/>
            <person name="House C.H."/>
        </authorList>
    </citation>
    <scope>NUCLEOTIDE SEQUENCE</scope>
    <source>
        <strain evidence="12">12_S12</strain>
    </source>
</reference>
<dbReference type="InterPro" id="IPR051416">
    <property type="entry name" value="phD-YefM_TA_antitoxins"/>
</dbReference>
<evidence type="ECO:0000313" key="24">
    <source>
        <dbReference type="Proteomes" id="UP000287439"/>
    </source>
</evidence>
<dbReference type="EMBL" id="PELZ01000033">
    <property type="protein sequence ID" value="RTH39660.1"/>
    <property type="molecule type" value="Genomic_DNA"/>
</dbReference>
<evidence type="ECO:0000313" key="26">
    <source>
        <dbReference type="Proteomes" id="UP000287962"/>
    </source>
</evidence>
<dbReference type="PANTHER" id="PTHR35377">
    <property type="entry name" value="ANTITOXIN VAPB49-RELATED-RELATED"/>
    <property type="match status" value="1"/>
</dbReference>
<dbReference type="Proteomes" id="UP000286712">
    <property type="component" value="Unassembled WGS sequence"/>
</dbReference>
<evidence type="ECO:0000313" key="10">
    <source>
        <dbReference type="EMBL" id="RTH39660.1"/>
    </source>
</evidence>
<proteinExistence type="inferred from homology"/>
<dbReference type="Proteomes" id="UP000288073">
    <property type="component" value="Unassembled WGS sequence"/>
</dbReference>
<evidence type="ECO:0000313" key="17">
    <source>
        <dbReference type="Proteomes" id="UP000053099"/>
    </source>
</evidence>
<gene>
    <name evidence="3" type="ORF">AN926_00425</name>
    <name evidence="16" type="ORF">CSW14_05150</name>
    <name evidence="14" type="ORF">CSW23_10045</name>
    <name evidence="12" type="ORF">CSW25_10255</name>
    <name evidence="15" type="ORF">CSW27_04295</name>
    <name evidence="11" type="ORF">CSW29_07130</name>
    <name evidence="13" type="ORF">CSW30_03760</name>
    <name evidence="9" type="ORF">CSW33_02625</name>
    <name evidence="10" type="ORF">CSW37_01610</name>
    <name evidence="8" type="ORF">CSW40_11670</name>
    <name evidence="7" type="ORF">CSW41_08635</name>
    <name evidence="6" type="ORF">CSW45_02655</name>
    <name evidence="4" type="ORF">CSW47_13075</name>
    <name evidence="5" type="ORF">CSW50_08085</name>
</gene>
<evidence type="ECO:0000313" key="6">
    <source>
        <dbReference type="EMBL" id="RTH05865.1"/>
    </source>
</evidence>
<evidence type="ECO:0000313" key="27">
    <source>
        <dbReference type="Proteomes" id="UP000288051"/>
    </source>
</evidence>
<evidence type="ECO:0000313" key="13">
    <source>
        <dbReference type="EMBL" id="RTI10594.1"/>
    </source>
</evidence>
<dbReference type="RefSeq" id="WP_019551327.1">
    <property type="nucleotide sequence ID" value="NZ_DAHVNI010000025.1"/>
</dbReference>
<dbReference type="Proteomes" id="UP000287173">
    <property type="component" value="Unassembled WGS sequence"/>
</dbReference>
<dbReference type="Gene3D" id="3.40.1620.10">
    <property type="entry name" value="YefM-like domain"/>
    <property type="match status" value="1"/>
</dbReference>
<comment type="caution">
    <text evidence="3">The sequence shown here is derived from an EMBL/GenBank/DDBJ whole genome shotgun (WGS) entry which is preliminary data.</text>
</comment>
<evidence type="ECO:0000313" key="25">
    <source>
        <dbReference type="Proteomes" id="UP000287467"/>
    </source>
</evidence>
<evidence type="ECO:0000256" key="1">
    <source>
        <dbReference type="ARBA" id="ARBA00009981"/>
    </source>
</evidence>
<dbReference type="PATRIC" id="fig|37636.3.peg.680"/>
<evidence type="ECO:0000313" key="28">
    <source>
        <dbReference type="Proteomes" id="UP000288073"/>
    </source>
</evidence>
<dbReference type="Proteomes" id="UP000286910">
    <property type="component" value="Unassembled WGS sequence"/>
</dbReference>
<dbReference type="EMBL" id="PELM01000255">
    <property type="protein sequence ID" value="RTH02205.1"/>
    <property type="molecule type" value="Genomic_DNA"/>
</dbReference>
<dbReference type="Proteomes" id="UP000288051">
    <property type="component" value="Unassembled WGS sequence"/>
</dbReference>
<dbReference type="InterPro" id="IPR036165">
    <property type="entry name" value="YefM-like_sf"/>
</dbReference>
<evidence type="ECO:0000313" key="5">
    <source>
        <dbReference type="EMBL" id="RTH02205.1"/>
    </source>
</evidence>
<dbReference type="EMBL" id="PEMJ01000099">
    <property type="protein sequence ID" value="RTI16138.1"/>
    <property type="molecule type" value="Genomic_DNA"/>
</dbReference>
<protein>
    <recommendedName>
        <fullName evidence="2">Antitoxin</fullName>
    </recommendedName>
</protein>
<dbReference type="Proteomes" id="UP000287439">
    <property type="component" value="Unassembled WGS sequence"/>
</dbReference>
<dbReference type="GeneID" id="93867339"/>
<dbReference type="Proteomes" id="UP000287467">
    <property type="component" value="Unassembled WGS sequence"/>
</dbReference>
<dbReference type="SUPFAM" id="SSF143120">
    <property type="entry name" value="YefM-like"/>
    <property type="match status" value="1"/>
</dbReference>
<dbReference type="EMBL" id="PEMW01000133">
    <property type="protein sequence ID" value="RTI57383.1"/>
    <property type="molecule type" value="Genomic_DNA"/>
</dbReference>
<evidence type="ECO:0000313" key="12">
    <source>
        <dbReference type="EMBL" id="RTI05823.1"/>
    </source>
</evidence>
<dbReference type="Proteomes" id="UP000288082">
    <property type="component" value="Unassembled WGS sequence"/>
</dbReference>
<dbReference type="EMBL" id="PEMN01000349">
    <property type="protein sequence ID" value="RTI14670.1"/>
    <property type="molecule type" value="Genomic_DNA"/>
</dbReference>
<dbReference type="EMBL" id="PELW01000379">
    <property type="protein sequence ID" value="RTH21997.1"/>
    <property type="molecule type" value="Genomic_DNA"/>
</dbReference>
<evidence type="ECO:0000313" key="30">
    <source>
        <dbReference type="Proteomes" id="UP000288347"/>
    </source>
</evidence>
<dbReference type="InterPro" id="IPR006442">
    <property type="entry name" value="Antitoxin_Phd/YefM"/>
</dbReference>